<dbReference type="InterPro" id="IPR011992">
    <property type="entry name" value="EF-hand-dom_pair"/>
</dbReference>
<sequence>MPVNEQRKLQYREFLQRFGALSRTPDTEPSPDPTETQHGCSNTHSVALPSFHLSSLFSQSAPQCSSRRPASVGRPETGNPLGTMERRLRGAVQHCWKEIQRKCTELDPQREGHISTALNIKMTEDQFKHLAGKLDIMNNGHVSYHSFLRHFLLNLKPAESMRTFERRRLPLPTKQLATWLGMMSPKSPHNTPEYTQLHTHTCSNFCCFALQVLRHFSVNLSEEEFFHISSYFDANTTGKICYNSFLWMFLH</sequence>
<dbReference type="SUPFAM" id="SSF47473">
    <property type="entry name" value="EF-hand"/>
    <property type="match status" value="1"/>
</dbReference>
<dbReference type="Gene3D" id="1.10.238.10">
    <property type="entry name" value="EF-hand"/>
    <property type="match status" value="1"/>
</dbReference>
<dbReference type="PANTHER" id="PTHR20875:SF2">
    <property type="entry name" value="EF-HAND CALCIUM-BINDING DOMAIN-CONTAINING PROTEIN 6"/>
    <property type="match status" value="1"/>
</dbReference>
<dbReference type="OMA" id="FFHISSY"/>
<organism evidence="2 3">
    <name type="scientific">Amphiprion percula</name>
    <name type="common">Orange clownfish</name>
    <name type="synonym">Lutjanus percula</name>
    <dbReference type="NCBI Taxonomy" id="161767"/>
    <lineage>
        <taxon>Eukaryota</taxon>
        <taxon>Metazoa</taxon>
        <taxon>Chordata</taxon>
        <taxon>Craniata</taxon>
        <taxon>Vertebrata</taxon>
        <taxon>Euteleostomi</taxon>
        <taxon>Actinopterygii</taxon>
        <taxon>Neopterygii</taxon>
        <taxon>Teleostei</taxon>
        <taxon>Neoteleostei</taxon>
        <taxon>Acanthomorphata</taxon>
        <taxon>Ovalentaria</taxon>
        <taxon>Pomacentridae</taxon>
        <taxon>Amphiprion</taxon>
    </lineage>
</organism>
<dbReference type="GeneTree" id="ENSGT00940000180066"/>
<name>A0A3P8UCG5_AMPPE</name>
<evidence type="ECO:0000313" key="3">
    <source>
        <dbReference type="Proteomes" id="UP000265080"/>
    </source>
</evidence>
<dbReference type="GO" id="GO:0005654">
    <property type="term" value="C:nucleoplasm"/>
    <property type="evidence" value="ECO:0007669"/>
    <property type="project" value="TreeGrafter"/>
</dbReference>
<reference evidence="2 3" key="1">
    <citation type="submission" date="2018-03" db="EMBL/GenBank/DDBJ databases">
        <title>Finding Nemo's genes: A chromosome-scale reference assembly of the genome of the orange clownfish Amphiprion percula.</title>
        <authorList>
            <person name="Lehmann R."/>
        </authorList>
    </citation>
    <scope>NUCLEOTIDE SEQUENCE</scope>
</reference>
<reference evidence="2" key="3">
    <citation type="submission" date="2025-09" db="UniProtKB">
        <authorList>
            <consortium name="Ensembl"/>
        </authorList>
    </citation>
    <scope>IDENTIFICATION</scope>
</reference>
<dbReference type="Proteomes" id="UP000265080">
    <property type="component" value="Chromosome 21"/>
</dbReference>
<dbReference type="PANTHER" id="PTHR20875">
    <property type="entry name" value="EF-HAND CALCIUM-BINDING DOMAIN-CONTAINING PROTEIN 6-RELATED"/>
    <property type="match status" value="1"/>
</dbReference>
<feature type="region of interest" description="Disordered" evidence="1">
    <location>
        <begin position="62"/>
        <end position="82"/>
    </location>
</feature>
<evidence type="ECO:0000313" key="2">
    <source>
        <dbReference type="Ensembl" id="ENSAPEP00000033223.1"/>
    </source>
</evidence>
<dbReference type="STRING" id="161767.ENSAPEP00000033223"/>
<proteinExistence type="predicted"/>
<dbReference type="Ensembl" id="ENSAPET00000034093.1">
    <property type="protein sequence ID" value="ENSAPEP00000033223.1"/>
    <property type="gene ID" value="ENSAPEG00000023590.1"/>
</dbReference>
<dbReference type="AlphaFoldDB" id="A0A3P8UCG5"/>
<accession>A0A3P8UCG5</accession>
<dbReference type="InterPro" id="IPR052603">
    <property type="entry name" value="EFCB6"/>
</dbReference>
<protein>
    <submittedName>
        <fullName evidence="2">Uncharacterized protein</fullName>
    </submittedName>
</protein>
<feature type="region of interest" description="Disordered" evidence="1">
    <location>
        <begin position="18"/>
        <end position="43"/>
    </location>
</feature>
<reference evidence="2" key="2">
    <citation type="submission" date="2025-08" db="UniProtKB">
        <authorList>
            <consortium name="Ensembl"/>
        </authorList>
    </citation>
    <scope>IDENTIFICATION</scope>
</reference>
<keyword evidence="3" id="KW-1185">Reference proteome</keyword>
<evidence type="ECO:0000256" key="1">
    <source>
        <dbReference type="SAM" id="MobiDB-lite"/>
    </source>
</evidence>